<evidence type="ECO:0000256" key="1">
    <source>
        <dbReference type="ARBA" id="ARBA00004123"/>
    </source>
</evidence>
<keyword evidence="2" id="KW-0227">DNA damage</keyword>
<evidence type="ECO:0000256" key="5">
    <source>
        <dbReference type="SAM" id="Phobius"/>
    </source>
</evidence>
<feature type="domain" description="XRCC4 N-terminal" evidence="6">
    <location>
        <begin position="18"/>
        <end position="112"/>
    </location>
</feature>
<evidence type="ECO:0000313" key="8">
    <source>
        <dbReference type="Ensembl" id="ENSGEVP00005014590.1"/>
    </source>
</evidence>
<keyword evidence="9" id="KW-1185">Reference proteome</keyword>
<dbReference type="InterPro" id="IPR053963">
    <property type="entry name" value="XRCC4_C"/>
</dbReference>
<keyword evidence="5" id="KW-1133">Transmembrane helix</keyword>
<evidence type="ECO:0000256" key="2">
    <source>
        <dbReference type="ARBA" id="ARBA00022763"/>
    </source>
</evidence>
<keyword evidence="3" id="KW-0234">DNA repair</keyword>
<comment type="subcellular location">
    <subcellularLocation>
        <location evidence="1">Nucleus</location>
    </subcellularLocation>
</comment>
<name>A0A8C4WEY9_9SAUR</name>
<evidence type="ECO:0000256" key="3">
    <source>
        <dbReference type="ARBA" id="ARBA00023204"/>
    </source>
</evidence>
<dbReference type="AlphaFoldDB" id="A0A8C4WEY9"/>
<reference evidence="8" key="3">
    <citation type="submission" date="2025-09" db="UniProtKB">
        <authorList>
            <consortium name="Ensembl"/>
        </authorList>
    </citation>
    <scope>IDENTIFICATION</scope>
</reference>
<dbReference type="Pfam" id="PF06632">
    <property type="entry name" value="XRCC4"/>
    <property type="match status" value="1"/>
</dbReference>
<dbReference type="InterPro" id="IPR038051">
    <property type="entry name" value="XRCC4-like_N_sf"/>
</dbReference>
<dbReference type="PANTHER" id="PTHR28559:SF1">
    <property type="entry name" value="DNA REPAIR PROTEIN XRCC4"/>
    <property type="match status" value="1"/>
</dbReference>
<dbReference type="Proteomes" id="UP000694390">
    <property type="component" value="Chromosome 6"/>
</dbReference>
<dbReference type="GO" id="GO:0003677">
    <property type="term" value="F:DNA binding"/>
    <property type="evidence" value="ECO:0007669"/>
    <property type="project" value="InterPro"/>
</dbReference>
<dbReference type="SUPFAM" id="SSF50809">
    <property type="entry name" value="XRCC4, N-terminal domain"/>
    <property type="match status" value="1"/>
</dbReference>
<feature type="transmembrane region" description="Helical" evidence="5">
    <location>
        <begin position="169"/>
        <end position="191"/>
    </location>
</feature>
<dbReference type="GO" id="GO:0010165">
    <property type="term" value="P:response to X-ray"/>
    <property type="evidence" value="ECO:0007669"/>
    <property type="project" value="TreeGrafter"/>
</dbReference>
<dbReference type="InterPro" id="IPR010585">
    <property type="entry name" value="DNA_repair_prot_XRCC4"/>
</dbReference>
<dbReference type="PANTHER" id="PTHR28559">
    <property type="entry name" value="DNA REPAIR PROTEIN XRCC4"/>
    <property type="match status" value="1"/>
</dbReference>
<dbReference type="GeneTree" id="ENSGT00390000017079"/>
<dbReference type="GO" id="GO:0032807">
    <property type="term" value="C:DNA ligase IV complex"/>
    <property type="evidence" value="ECO:0007669"/>
    <property type="project" value="TreeGrafter"/>
</dbReference>
<dbReference type="OrthoDB" id="8064436at2759"/>
<gene>
    <name evidence="8" type="primary">XRCC4</name>
</gene>
<dbReference type="CDD" id="cd22283">
    <property type="entry name" value="HD_XRCC4_N"/>
    <property type="match status" value="1"/>
</dbReference>
<reference evidence="8" key="1">
    <citation type="submission" date="2019-06" db="EMBL/GenBank/DDBJ databases">
        <title>G10K-VGP Goodes thornscrub tortoise genome, primary haplotype.</title>
        <authorList>
            <person name="Murphy B."/>
            <person name="Edwards T."/>
            <person name="Rhie A."/>
            <person name="Koren S."/>
            <person name="Phillippy A."/>
            <person name="Fedrigo O."/>
            <person name="Haase B."/>
            <person name="Mountcastle J."/>
            <person name="Lewin H."/>
            <person name="Damas J."/>
            <person name="Howe K."/>
            <person name="Formenti G."/>
            <person name="Myers G."/>
            <person name="Durbin R."/>
            <person name="Jarvis E.D."/>
        </authorList>
    </citation>
    <scope>NUCLEOTIDE SEQUENCE [LARGE SCALE GENOMIC DNA]</scope>
</reference>
<keyword evidence="5" id="KW-0812">Transmembrane</keyword>
<dbReference type="Gene3D" id="2.170.210.10">
    <property type="entry name" value="DNA double-strand break repair and VJ recombination XRCC4, N-terminal"/>
    <property type="match status" value="1"/>
</dbReference>
<evidence type="ECO:0000313" key="9">
    <source>
        <dbReference type="Proteomes" id="UP000694390"/>
    </source>
</evidence>
<evidence type="ECO:0000259" key="6">
    <source>
        <dbReference type="Pfam" id="PF06632"/>
    </source>
</evidence>
<dbReference type="FunFam" id="2.170.210.10:FF:000002">
    <property type="entry name" value="DNA repair protein XRCC4"/>
    <property type="match status" value="1"/>
</dbReference>
<dbReference type="GO" id="GO:0033152">
    <property type="term" value="P:immunoglobulin V(D)J recombination"/>
    <property type="evidence" value="ECO:0007669"/>
    <property type="project" value="TreeGrafter"/>
</dbReference>
<organism evidence="8 9">
    <name type="scientific">Gopherus evgoodei</name>
    <name type="common">Goodes thornscrub tortoise</name>
    <dbReference type="NCBI Taxonomy" id="1825980"/>
    <lineage>
        <taxon>Eukaryota</taxon>
        <taxon>Metazoa</taxon>
        <taxon>Chordata</taxon>
        <taxon>Craniata</taxon>
        <taxon>Vertebrata</taxon>
        <taxon>Euteleostomi</taxon>
        <taxon>Archelosauria</taxon>
        <taxon>Testudinata</taxon>
        <taxon>Testudines</taxon>
        <taxon>Cryptodira</taxon>
        <taxon>Durocryptodira</taxon>
        <taxon>Testudinoidea</taxon>
        <taxon>Testudinidae</taxon>
        <taxon>Gopherus</taxon>
    </lineage>
</organism>
<feature type="domain" description="XRCC4 C-terminal" evidence="7">
    <location>
        <begin position="190"/>
        <end position="250"/>
    </location>
</feature>
<evidence type="ECO:0000256" key="4">
    <source>
        <dbReference type="ARBA" id="ARBA00023242"/>
    </source>
</evidence>
<dbReference type="InterPro" id="IPR053961">
    <property type="entry name" value="XRCC4_N"/>
</dbReference>
<proteinExistence type="predicted"/>
<dbReference type="InterPro" id="IPR009089">
    <property type="entry name" value="XRCC4_N_sf"/>
</dbReference>
<dbReference type="Ensembl" id="ENSGEVT00005015300.1">
    <property type="protein sequence ID" value="ENSGEVP00005014590.1"/>
    <property type="gene ID" value="ENSGEVG00005010349.1"/>
</dbReference>
<reference evidence="8" key="2">
    <citation type="submission" date="2025-08" db="UniProtKB">
        <authorList>
            <consortium name="Ensembl"/>
        </authorList>
    </citation>
    <scope>IDENTIFICATION</scope>
</reference>
<sequence length="281" mass="31641">MEKKVSRIYPVSEPSTIYFLQVTWEEDLGTGFIITLSDGQSAWTGTVSEAEISKEADDMEMEREKYVEELRKALVLGAGPANMYNFDVSKDEENVESCDFSYEKNLKDVSVSISGTLHVVKSHIWYCIADLHVEKCVSLGYYMAPINMASKHMLPAKRDSQKRCRTGKLLYNIVFWGILSTFGLFAFTLAAPSRKDSLLSSPDVTDMAPIRKRRQRIQKPAGVEPKVAAYETQLPAKEKSKAAKNQAQGLITFDDSSESNLQEAIERKAFTWSSKQNKPKI</sequence>
<dbReference type="GO" id="GO:0006303">
    <property type="term" value="P:double-strand break repair via nonhomologous end joining"/>
    <property type="evidence" value="ECO:0007669"/>
    <property type="project" value="UniProtKB-ARBA"/>
</dbReference>
<protein>
    <submittedName>
        <fullName evidence="8">X-ray repair cross complementing 4</fullName>
    </submittedName>
</protein>
<evidence type="ECO:0000259" key="7">
    <source>
        <dbReference type="Pfam" id="PF21925"/>
    </source>
</evidence>
<accession>A0A8C4WEY9</accession>
<dbReference type="GO" id="GO:0005958">
    <property type="term" value="C:DNA-dependent protein kinase-DNA ligase 4 complex"/>
    <property type="evidence" value="ECO:0007669"/>
    <property type="project" value="TreeGrafter"/>
</dbReference>
<dbReference type="Pfam" id="PF21925">
    <property type="entry name" value="XRCC4_C"/>
    <property type="match status" value="1"/>
</dbReference>
<keyword evidence="4" id="KW-0539">Nucleus</keyword>
<keyword evidence="5" id="KW-0472">Membrane</keyword>